<dbReference type="EMBL" id="CP002418">
    <property type="protein sequence ID" value="ADU44793.1"/>
    <property type="molecule type" value="Genomic_DNA"/>
</dbReference>
<dbReference type="HOGENOM" id="CLU_169609_0_0_5"/>
<evidence type="ECO:0000313" key="2">
    <source>
        <dbReference type="EMBL" id="ADU44793.1"/>
    </source>
</evidence>
<dbReference type="STRING" id="652103.Rpdx1_3214"/>
<dbReference type="KEGG" id="rpx:Rpdx1_3214"/>
<dbReference type="Proteomes" id="UP000001402">
    <property type="component" value="Chromosome"/>
</dbReference>
<dbReference type="OrthoDB" id="8141535at2"/>
<name>E6VPD3_RHOPX</name>
<reference evidence="2" key="1">
    <citation type="submission" date="2010-12" db="EMBL/GenBank/DDBJ databases">
        <title>Complete sequence of Rhodopseudomonas palustris DX-1.</title>
        <authorList>
            <consortium name="US DOE Joint Genome Institute"/>
            <person name="Lucas S."/>
            <person name="Copeland A."/>
            <person name="Lapidus A."/>
            <person name="Cheng J.-F."/>
            <person name="Goodwin L."/>
            <person name="Pitluck S."/>
            <person name="Misra M."/>
            <person name="Chertkov O."/>
            <person name="Detter J.C."/>
            <person name="Han C."/>
            <person name="Tapia R."/>
            <person name="Land M."/>
            <person name="Hauser L."/>
            <person name="Kyrpides N."/>
            <person name="Ivanova N."/>
            <person name="Ovchinnikova G."/>
            <person name="Logan B."/>
            <person name="Oda Y."/>
            <person name="Harwood C."/>
            <person name="Woyke T."/>
        </authorList>
    </citation>
    <scope>NUCLEOTIDE SEQUENCE [LARGE SCALE GENOMIC DNA]</scope>
    <source>
        <strain evidence="2">DX-1</strain>
    </source>
</reference>
<dbReference type="AlphaFoldDB" id="E6VPD3"/>
<sequence>MLPLLRFATGVLVGVIGVQLLKQAKAPEAVKSFAQKARSGLDKAGEELREATVSGLSAVEKSSAALRTKLSGESAAQEAGPAAADAAPAATATASPQPPDETATNEKA</sequence>
<evidence type="ECO:0000256" key="1">
    <source>
        <dbReference type="SAM" id="MobiDB-lite"/>
    </source>
</evidence>
<accession>E6VPD3</accession>
<protein>
    <submittedName>
        <fullName evidence="2">Uncharacterized protein</fullName>
    </submittedName>
</protein>
<organism evidence="2 3">
    <name type="scientific">Rhodopseudomonas palustris (strain DX-1)</name>
    <dbReference type="NCBI Taxonomy" id="652103"/>
    <lineage>
        <taxon>Bacteria</taxon>
        <taxon>Pseudomonadati</taxon>
        <taxon>Pseudomonadota</taxon>
        <taxon>Alphaproteobacteria</taxon>
        <taxon>Hyphomicrobiales</taxon>
        <taxon>Nitrobacteraceae</taxon>
        <taxon>Rhodopseudomonas</taxon>
    </lineage>
</organism>
<evidence type="ECO:0000313" key="3">
    <source>
        <dbReference type="Proteomes" id="UP000001402"/>
    </source>
</evidence>
<dbReference type="eggNOG" id="ENOG503336N">
    <property type="taxonomic scope" value="Bacteria"/>
</dbReference>
<proteinExistence type="predicted"/>
<feature type="region of interest" description="Disordered" evidence="1">
    <location>
        <begin position="67"/>
        <end position="108"/>
    </location>
</feature>
<gene>
    <name evidence="2" type="ordered locus">Rpdx1_3214</name>
</gene>
<dbReference type="BioCyc" id="RPAL652103:RPDX1_RS15850-MONOMER"/>
<feature type="compositionally biased region" description="Low complexity" evidence="1">
    <location>
        <begin position="72"/>
        <end position="95"/>
    </location>
</feature>